<name>A0A0A8YDU5_ARUDO</name>
<dbReference type="EMBL" id="GBRH01274147">
    <property type="protein sequence ID" value="JAD23748.1"/>
    <property type="molecule type" value="Transcribed_RNA"/>
</dbReference>
<evidence type="ECO:0000313" key="1">
    <source>
        <dbReference type="EMBL" id="JAD23748.1"/>
    </source>
</evidence>
<dbReference type="AlphaFoldDB" id="A0A0A8YDU5"/>
<reference evidence="1" key="2">
    <citation type="journal article" date="2015" name="Data Brief">
        <title>Shoot transcriptome of the giant reed, Arundo donax.</title>
        <authorList>
            <person name="Barrero R.A."/>
            <person name="Guerrero F.D."/>
            <person name="Moolhuijzen P."/>
            <person name="Goolsby J.A."/>
            <person name="Tidwell J."/>
            <person name="Bellgard S.E."/>
            <person name="Bellgard M.I."/>
        </authorList>
    </citation>
    <scope>NUCLEOTIDE SEQUENCE</scope>
    <source>
        <tissue evidence="1">Shoot tissue taken approximately 20 cm above the soil surface</tissue>
    </source>
</reference>
<proteinExistence type="predicted"/>
<protein>
    <submittedName>
        <fullName evidence="1">Uncharacterized protein</fullName>
    </submittedName>
</protein>
<organism evidence="1">
    <name type="scientific">Arundo donax</name>
    <name type="common">Giant reed</name>
    <name type="synonym">Donax arundinaceus</name>
    <dbReference type="NCBI Taxonomy" id="35708"/>
    <lineage>
        <taxon>Eukaryota</taxon>
        <taxon>Viridiplantae</taxon>
        <taxon>Streptophyta</taxon>
        <taxon>Embryophyta</taxon>
        <taxon>Tracheophyta</taxon>
        <taxon>Spermatophyta</taxon>
        <taxon>Magnoliopsida</taxon>
        <taxon>Liliopsida</taxon>
        <taxon>Poales</taxon>
        <taxon>Poaceae</taxon>
        <taxon>PACMAD clade</taxon>
        <taxon>Arundinoideae</taxon>
        <taxon>Arundineae</taxon>
        <taxon>Arundo</taxon>
    </lineage>
</organism>
<sequence length="49" mass="5505">MYADVGQWEQAQMVRERVAALNAEKPAGRSWVNQNQSIMVVACAQLIDQ</sequence>
<reference evidence="1" key="1">
    <citation type="submission" date="2014-09" db="EMBL/GenBank/DDBJ databases">
        <authorList>
            <person name="Magalhaes I.L.F."/>
            <person name="Oliveira U."/>
            <person name="Santos F.R."/>
            <person name="Vidigal T.H.D.A."/>
            <person name="Brescovit A.D."/>
            <person name="Santos A.J."/>
        </authorList>
    </citation>
    <scope>NUCLEOTIDE SEQUENCE</scope>
    <source>
        <tissue evidence="1">Shoot tissue taken approximately 20 cm above the soil surface</tissue>
    </source>
</reference>
<accession>A0A0A8YDU5</accession>